<dbReference type="HOGENOM" id="CLU_065947_1_1_10"/>
<dbReference type="Gene3D" id="3.30.2010.10">
    <property type="entry name" value="Metalloproteases ('zincins'), catalytic domain"/>
    <property type="match status" value="1"/>
</dbReference>
<evidence type="ECO:0000313" key="3">
    <source>
        <dbReference type="Proteomes" id="UP000008630"/>
    </source>
</evidence>
<evidence type="ECO:0000259" key="1">
    <source>
        <dbReference type="Pfam" id="PF01863"/>
    </source>
</evidence>
<dbReference type="STRING" id="693979.Bache_1632"/>
<dbReference type="EMBL" id="CP002352">
    <property type="protein sequence ID" value="ADV43635.1"/>
    <property type="molecule type" value="Genomic_DNA"/>
</dbReference>
<evidence type="ECO:0000313" key="2">
    <source>
        <dbReference type="EMBL" id="ADV43635.1"/>
    </source>
</evidence>
<dbReference type="AlphaFoldDB" id="E6SWT3"/>
<dbReference type="Pfam" id="PF01863">
    <property type="entry name" value="YgjP-like"/>
    <property type="match status" value="1"/>
</dbReference>
<reference evidence="2 3" key="2">
    <citation type="journal article" date="2011" name="Stand. Genomic Sci.">
        <title>Complete genome sequence of Bacteroides helcogenes type strain (P 36-108).</title>
        <authorList>
            <person name="Pati A."/>
            <person name="Gronow S."/>
            <person name="Zeytun A."/>
            <person name="Lapidus A."/>
            <person name="Nolan M."/>
            <person name="Hammon N."/>
            <person name="Deshpande S."/>
            <person name="Cheng J.F."/>
            <person name="Tapia R."/>
            <person name="Han C."/>
            <person name="Goodwin L."/>
            <person name="Pitluck S."/>
            <person name="Liolios K."/>
            <person name="Pagani I."/>
            <person name="Ivanova N."/>
            <person name="Mavromatis K."/>
            <person name="Chen A."/>
            <person name="Palaniappan K."/>
            <person name="Land M."/>
            <person name="Hauser L."/>
            <person name="Chang Y.J."/>
            <person name="Jeffries C.D."/>
            <person name="Detter J.C."/>
            <person name="Brambilla E."/>
            <person name="Rohde M."/>
            <person name="Goker M."/>
            <person name="Woyke T."/>
            <person name="Bristow J."/>
            <person name="Eisen J.A."/>
            <person name="Markowitz V."/>
            <person name="Hugenholtz P."/>
            <person name="Kyrpides N.C."/>
            <person name="Klenk H.P."/>
            <person name="Lucas S."/>
        </authorList>
    </citation>
    <scope>NUCLEOTIDE SEQUENCE [LARGE SCALE GENOMIC DNA]</scope>
    <source>
        <strain evidence="3">ATCC 35417 / DSM 20613 / JCM 6297 / CCUG 15421 / P 36-108</strain>
    </source>
</reference>
<sequence>MNVNGIDIEIEYKPIKHIHLSVYPPDGRVHASVPTDTTDGQIRMFILSKFIWLKEKIEEATCHNYQSKREYVSGEAHYFKGSLYRLKIEIESSGKQTVGIDGDYIVVRCRRKENAELLLSEWYRSELKDILPRLIERWCNRIGTEIPTFDILSMPQRWGSCNKAKKHIVFNLELAKKPIECIEYIVAHEVIHLVERTHTDRFFRLLDTYFPNWKMLRDQLNEYPVNVS</sequence>
<dbReference type="KEGG" id="bhl:Bache_1632"/>
<organism evidence="2 3">
    <name type="scientific">Bacteroides helcogenes (strain ATCC 35417 / DSM 20613 / JCM 6297 / CCUG 15421 / P 36-108)</name>
    <dbReference type="NCBI Taxonomy" id="693979"/>
    <lineage>
        <taxon>Bacteria</taxon>
        <taxon>Pseudomonadati</taxon>
        <taxon>Bacteroidota</taxon>
        <taxon>Bacteroidia</taxon>
        <taxon>Bacteroidales</taxon>
        <taxon>Bacteroidaceae</taxon>
        <taxon>Bacteroides</taxon>
    </lineage>
</organism>
<keyword evidence="3" id="KW-1185">Reference proteome</keyword>
<dbReference type="InterPro" id="IPR053136">
    <property type="entry name" value="UTP_pyrophosphatase-like"/>
</dbReference>
<dbReference type="PATRIC" id="fig|693979.3.peg.1725"/>
<protein>
    <recommendedName>
        <fullName evidence="1">YgjP-like metallopeptidase domain-containing protein</fullName>
    </recommendedName>
</protein>
<accession>E6SWT3</accession>
<name>E6SWT3_BACT6</name>
<dbReference type="CDD" id="cd07344">
    <property type="entry name" value="M48_yhfN_like"/>
    <property type="match status" value="1"/>
</dbReference>
<feature type="domain" description="YgjP-like metallopeptidase" evidence="1">
    <location>
        <begin position="20"/>
        <end position="222"/>
    </location>
</feature>
<dbReference type="Proteomes" id="UP000008630">
    <property type="component" value="Chromosome"/>
</dbReference>
<dbReference type="InterPro" id="IPR002725">
    <property type="entry name" value="YgjP-like_metallopeptidase"/>
</dbReference>
<dbReference type="PANTHER" id="PTHR30399:SF1">
    <property type="entry name" value="UTP PYROPHOSPHATASE"/>
    <property type="match status" value="1"/>
</dbReference>
<dbReference type="RefSeq" id="WP_013547229.1">
    <property type="nucleotide sequence ID" value="NC_014933.1"/>
</dbReference>
<dbReference type="PANTHER" id="PTHR30399">
    <property type="entry name" value="UNCHARACTERIZED PROTEIN YGJP"/>
    <property type="match status" value="1"/>
</dbReference>
<reference key="1">
    <citation type="submission" date="2010-11" db="EMBL/GenBank/DDBJ databases">
        <title>The complete genome of Bacteroides helcogenes P 36-108.</title>
        <authorList>
            <consortium name="US DOE Joint Genome Institute (JGI-PGF)"/>
            <person name="Lucas S."/>
            <person name="Copeland A."/>
            <person name="Lapidus A."/>
            <person name="Bruce D."/>
            <person name="Goodwin L."/>
            <person name="Pitluck S."/>
            <person name="Kyrpides N."/>
            <person name="Mavromatis K."/>
            <person name="Ivanova N."/>
            <person name="Zeytun A."/>
            <person name="Brettin T."/>
            <person name="Detter J.C."/>
            <person name="Tapia R."/>
            <person name="Han C."/>
            <person name="Land M."/>
            <person name="Hauser L."/>
            <person name="Markowitz V."/>
            <person name="Cheng J.-F."/>
            <person name="Hugenholtz P."/>
            <person name="Woyke T."/>
            <person name="Wu D."/>
            <person name="Gronow S."/>
            <person name="Wellnitz S."/>
            <person name="Brambilla E."/>
            <person name="Klenk H.-P."/>
            <person name="Eisen J.A."/>
        </authorList>
    </citation>
    <scope>NUCLEOTIDE SEQUENCE</scope>
    <source>
        <strain>P 36-108</strain>
    </source>
</reference>
<proteinExistence type="predicted"/>
<gene>
    <name evidence="2" type="ordered locus">Bache_1632</name>
</gene>
<dbReference type="OrthoDB" id="9811177at2"/>
<dbReference type="eggNOG" id="COG1451">
    <property type="taxonomic scope" value="Bacteria"/>
</dbReference>